<evidence type="ECO:0000313" key="10">
    <source>
        <dbReference type="Proteomes" id="UP001155241"/>
    </source>
</evidence>
<sequence length="818" mass="90873">MARTTPANVICCIAALFAMALAPNATRGAEVKVNIHVDQPTVKLSPVLYGLFFEDINYAADGGLYAELVQNRSFEYYPVEGWAGNSRKLHPLYAWQKVERDGGQVQLDVSNESPLNENNTKYVILKLDGNGVAGIKNSGFGGIVVEKDAKYDFSVYARRSEDNDNPLKVSLQTKDGKVLASGSVPSTTSEWATYDLTLTATDSADDAELVLTTGGGGELMLDMVSLFPQDTFKGHKNGLRKDLAQALADLKPGFLRFPGGCIAHGHSLENTYRWKDTVGDVSERKPNWNLWGYHQTYGLGYFEYMQLCEDIGAEPLPVVPVGVSCGFRQPFQVVPMEDLQAWIDDALDLIEFANGSPDTKWGGLRAKMGHPEPFDLKYVCLGNEEHDTPECRERFPYFVEAIRERYPDIKIVGTSGLGPEIPLFDLMTKTDVYSTDEHYYMPPKWYLDNIHRFDNFDRSKPKVFVGEYASEGNTQFNAVAEAAYLTGVERNADIVDMTCYAPLFAKYGSTQWTKADLIWFDNKSLVKTPNYYVQQLFSTSKGDVYLDNSVEMTNRASSEQKYAGQVGIGTWRTGIEVESATLNGKPLDFEDWKVLDGDFRNTEDGNYAQLDRNLEAAVSVAPQSTDGEKAVYEVRARKTGGSEGFLLVFGYENEDSYYWWNVGGWRNTEHAIQRPAGGASQDRLASARGRIETGRWYDLRVELEPGRIRCYIDGKLIHDYQPLIPEVQVSPTLDQSSGELFVKLVNPASTPVSATVALDGAGELNPQATLITLAAPADATNSPGRLMVKPQQQELAAENTMTFELPPTSVEVLRLQLK</sequence>
<dbReference type="InterPro" id="IPR017853">
    <property type="entry name" value="GH"/>
</dbReference>
<accession>A0A9X2JHE1</accession>
<dbReference type="Gene3D" id="3.20.20.80">
    <property type="entry name" value="Glycosidases"/>
    <property type="match status" value="1"/>
</dbReference>
<reference evidence="9" key="1">
    <citation type="submission" date="2022-06" db="EMBL/GenBank/DDBJ databases">
        <title>Aeoliella straminimaris, a novel planctomycete from sediments.</title>
        <authorList>
            <person name="Vitorino I.R."/>
            <person name="Lage O.M."/>
        </authorList>
    </citation>
    <scope>NUCLEOTIDE SEQUENCE</scope>
    <source>
        <strain evidence="9">ICT_H6.2</strain>
    </source>
</reference>
<dbReference type="InterPro" id="IPR010720">
    <property type="entry name" value="Alpha-L-AF_C"/>
</dbReference>
<organism evidence="9 10">
    <name type="scientific">Aeoliella straminimaris</name>
    <dbReference type="NCBI Taxonomy" id="2954799"/>
    <lineage>
        <taxon>Bacteria</taxon>
        <taxon>Pseudomonadati</taxon>
        <taxon>Planctomycetota</taxon>
        <taxon>Planctomycetia</taxon>
        <taxon>Pirellulales</taxon>
        <taxon>Lacipirellulaceae</taxon>
        <taxon>Aeoliella</taxon>
    </lineage>
</organism>
<proteinExistence type="inferred from homology"/>
<keyword evidence="5" id="KW-0378">Hydrolase</keyword>
<dbReference type="Proteomes" id="UP001155241">
    <property type="component" value="Unassembled WGS sequence"/>
</dbReference>
<evidence type="ECO:0000256" key="1">
    <source>
        <dbReference type="ARBA" id="ARBA00001462"/>
    </source>
</evidence>
<evidence type="ECO:0000256" key="6">
    <source>
        <dbReference type="ARBA" id="ARBA00023180"/>
    </source>
</evidence>
<feature type="chain" id="PRO_5040898199" description="non-reducing end alpha-L-arabinofuranosidase" evidence="7">
    <location>
        <begin position="28"/>
        <end position="818"/>
    </location>
</feature>
<dbReference type="InterPro" id="IPR008979">
    <property type="entry name" value="Galactose-bd-like_sf"/>
</dbReference>
<protein>
    <recommendedName>
        <fullName evidence="3">non-reducing end alpha-L-arabinofuranosidase</fullName>
        <ecNumber evidence="3">3.2.1.55</ecNumber>
    </recommendedName>
</protein>
<dbReference type="PANTHER" id="PTHR31776:SF0">
    <property type="entry name" value="ALPHA-L-ARABINOFURANOSIDASE 1"/>
    <property type="match status" value="1"/>
</dbReference>
<dbReference type="Gene3D" id="2.60.120.560">
    <property type="entry name" value="Exo-inulinase, domain 1"/>
    <property type="match status" value="1"/>
</dbReference>
<evidence type="ECO:0000256" key="7">
    <source>
        <dbReference type="SAM" id="SignalP"/>
    </source>
</evidence>
<dbReference type="PANTHER" id="PTHR31776">
    <property type="entry name" value="ALPHA-L-ARABINOFURANOSIDASE 1"/>
    <property type="match status" value="1"/>
</dbReference>
<dbReference type="InterPro" id="IPR055235">
    <property type="entry name" value="ASD1_cat"/>
</dbReference>
<dbReference type="AlphaFoldDB" id="A0A9X2JHE1"/>
<dbReference type="GO" id="GO:0046556">
    <property type="term" value="F:alpha-L-arabinofuranosidase activity"/>
    <property type="evidence" value="ECO:0007669"/>
    <property type="project" value="UniProtKB-EC"/>
</dbReference>
<comment type="caution">
    <text evidence="9">The sequence shown here is derived from an EMBL/GenBank/DDBJ whole genome shotgun (WGS) entry which is preliminary data.</text>
</comment>
<dbReference type="InterPro" id="IPR051563">
    <property type="entry name" value="Glycosyl_Hydrolase_51"/>
</dbReference>
<dbReference type="SUPFAM" id="SSF51445">
    <property type="entry name" value="(Trans)glycosidases"/>
    <property type="match status" value="1"/>
</dbReference>
<keyword evidence="6" id="KW-0325">Glycoprotein</keyword>
<name>A0A9X2JHE1_9BACT</name>
<dbReference type="InterPro" id="IPR003305">
    <property type="entry name" value="CenC_carb-bd"/>
</dbReference>
<evidence type="ECO:0000256" key="5">
    <source>
        <dbReference type="ARBA" id="ARBA00022801"/>
    </source>
</evidence>
<feature type="domain" description="Alpha-L-arabinofuranosidase C-terminal" evidence="8">
    <location>
        <begin position="466"/>
        <end position="809"/>
    </location>
</feature>
<dbReference type="SMART" id="SM00813">
    <property type="entry name" value="Alpha-L-AF_C"/>
    <property type="match status" value="1"/>
</dbReference>
<dbReference type="Gene3D" id="2.60.120.260">
    <property type="entry name" value="Galactose-binding domain-like"/>
    <property type="match status" value="1"/>
</dbReference>
<dbReference type="SUPFAM" id="SSF51011">
    <property type="entry name" value="Glycosyl hydrolase domain"/>
    <property type="match status" value="1"/>
</dbReference>
<dbReference type="Pfam" id="PF02018">
    <property type="entry name" value="CBM_4_9"/>
    <property type="match status" value="1"/>
</dbReference>
<dbReference type="SUPFAM" id="SSF49899">
    <property type="entry name" value="Concanavalin A-like lectins/glucanases"/>
    <property type="match status" value="1"/>
</dbReference>
<dbReference type="EMBL" id="JAMXLR010000011">
    <property type="protein sequence ID" value="MCO6042824.1"/>
    <property type="molecule type" value="Genomic_DNA"/>
</dbReference>
<comment type="similarity">
    <text evidence="2">Belongs to the glycosyl hydrolase 51 family.</text>
</comment>
<dbReference type="InterPro" id="IPR013320">
    <property type="entry name" value="ConA-like_dom_sf"/>
</dbReference>
<dbReference type="EC" id="3.2.1.55" evidence="3"/>
<evidence type="ECO:0000259" key="8">
    <source>
        <dbReference type="SMART" id="SM00813"/>
    </source>
</evidence>
<gene>
    <name evidence="9" type="ORF">NG895_02785</name>
</gene>
<evidence type="ECO:0000256" key="2">
    <source>
        <dbReference type="ARBA" id="ARBA00007186"/>
    </source>
</evidence>
<dbReference type="SUPFAM" id="SSF49785">
    <property type="entry name" value="Galactose-binding domain-like"/>
    <property type="match status" value="1"/>
</dbReference>
<dbReference type="RefSeq" id="WP_252850924.1">
    <property type="nucleotide sequence ID" value="NZ_JAMXLR010000011.1"/>
</dbReference>
<evidence type="ECO:0000256" key="4">
    <source>
        <dbReference type="ARBA" id="ARBA00022729"/>
    </source>
</evidence>
<dbReference type="Pfam" id="PF06964">
    <property type="entry name" value="Alpha-L-AF_C"/>
    <property type="match status" value="1"/>
</dbReference>
<dbReference type="Pfam" id="PF22848">
    <property type="entry name" value="ASD1_dom"/>
    <property type="match status" value="1"/>
</dbReference>
<dbReference type="GO" id="GO:0046373">
    <property type="term" value="P:L-arabinose metabolic process"/>
    <property type="evidence" value="ECO:0007669"/>
    <property type="project" value="InterPro"/>
</dbReference>
<evidence type="ECO:0000313" key="9">
    <source>
        <dbReference type="EMBL" id="MCO6042824.1"/>
    </source>
</evidence>
<keyword evidence="4 7" id="KW-0732">Signal</keyword>
<keyword evidence="10" id="KW-1185">Reference proteome</keyword>
<feature type="signal peptide" evidence="7">
    <location>
        <begin position="1"/>
        <end position="27"/>
    </location>
</feature>
<evidence type="ECO:0000256" key="3">
    <source>
        <dbReference type="ARBA" id="ARBA00012670"/>
    </source>
</evidence>
<comment type="catalytic activity">
    <reaction evidence="1">
        <text>Hydrolysis of terminal non-reducing alpha-L-arabinofuranoside residues in alpha-L-arabinosides.</text>
        <dbReference type="EC" id="3.2.1.55"/>
    </reaction>
</comment>